<dbReference type="EMBL" id="JH930470">
    <property type="protein sequence ID" value="EKM57656.1"/>
    <property type="molecule type" value="Genomic_DNA"/>
</dbReference>
<dbReference type="AlphaFoldDB" id="K5V4U8"/>
<name>K5V4U8_PHACS</name>
<protein>
    <submittedName>
        <fullName evidence="2">Uncharacterized protein</fullName>
    </submittedName>
</protein>
<dbReference type="HOGENOM" id="CLU_1152133_0_0_1"/>
<dbReference type="Proteomes" id="UP000008370">
    <property type="component" value="Unassembled WGS sequence"/>
</dbReference>
<keyword evidence="3" id="KW-1185">Reference proteome</keyword>
<gene>
    <name evidence="2" type="ORF">PHACADRAFT_192793</name>
</gene>
<dbReference type="KEGG" id="pco:PHACADRAFT_192793"/>
<proteinExistence type="predicted"/>
<organism evidence="2 3">
    <name type="scientific">Phanerochaete carnosa (strain HHB-10118-sp)</name>
    <name type="common">White-rot fungus</name>
    <name type="synonym">Peniophora carnosa</name>
    <dbReference type="NCBI Taxonomy" id="650164"/>
    <lineage>
        <taxon>Eukaryota</taxon>
        <taxon>Fungi</taxon>
        <taxon>Dikarya</taxon>
        <taxon>Basidiomycota</taxon>
        <taxon>Agaricomycotina</taxon>
        <taxon>Agaricomycetes</taxon>
        <taxon>Polyporales</taxon>
        <taxon>Phanerochaetaceae</taxon>
        <taxon>Phanerochaete</taxon>
    </lineage>
</organism>
<reference evidence="2 3" key="1">
    <citation type="journal article" date="2012" name="BMC Genomics">
        <title>Comparative genomics of the white-rot fungi, Phanerochaete carnosa and P. chrysosporium, to elucidate the genetic basis of the distinct wood types they colonize.</title>
        <authorList>
            <person name="Suzuki H."/>
            <person name="MacDonald J."/>
            <person name="Syed K."/>
            <person name="Salamov A."/>
            <person name="Hori C."/>
            <person name="Aerts A."/>
            <person name="Henrissat B."/>
            <person name="Wiebenga A."/>
            <person name="vanKuyk P.A."/>
            <person name="Barry K."/>
            <person name="Lindquist E."/>
            <person name="LaButti K."/>
            <person name="Lapidus A."/>
            <person name="Lucas S."/>
            <person name="Coutinho P."/>
            <person name="Gong Y."/>
            <person name="Samejima M."/>
            <person name="Mahadevan R."/>
            <person name="Abou-Zaid M."/>
            <person name="de Vries R.P."/>
            <person name="Igarashi K."/>
            <person name="Yadav J.S."/>
            <person name="Grigoriev I.V."/>
            <person name="Master E.R."/>
        </authorList>
    </citation>
    <scope>NUCLEOTIDE SEQUENCE [LARGE SCALE GENOMIC DNA]</scope>
    <source>
        <strain evidence="2 3">HHB-10118-sp</strain>
    </source>
</reference>
<sequence>MPREHHQAVSFLAMSSMYSQAIFGGRGALAAEDAASFCSGSSAGFRERTETETVIGAFMGLEARAHSVTIISLGGSAVCDAVISVTMAYLGHSHPGDPRNYHSDRPPRNQNWCPNLPAFCSAVRYSRRRPLRRATLARLLRAHRRDPYSNSLFVPFNTRMHIRGGRNWTSYFHTGAPARASVRSAGHAAAAVVSLGAPGGVTTMSSFGGVHVHEQVWVHGRDGDEGANLESGGERRRFRSR</sequence>
<dbReference type="RefSeq" id="XP_007393004.1">
    <property type="nucleotide sequence ID" value="XM_007392942.1"/>
</dbReference>
<evidence type="ECO:0000256" key="1">
    <source>
        <dbReference type="SAM" id="MobiDB-lite"/>
    </source>
</evidence>
<evidence type="ECO:0000313" key="3">
    <source>
        <dbReference type="Proteomes" id="UP000008370"/>
    </source>
</evidence>
<accession>K5V4U8</accession>
<dbReference type="GeneID" id="18910874"/>
<dbReference type="InParanoid" id="K5V4U8"/>
<feature type="region of interest" description="Disordered" evidence="1">
    <location>
        <begin position="222"/>
        <end position="241"/>
    </location>
</feature>
<evidence type="ECO:0000313" key="2">
    <source>
        <dbReference type="EMBL" id="EKM57656.1"/>
    </source>
</evidence>